<evidence type="ECO:0000313" key="1">
    <source>
        <dbReference type="EMBL" id="MBD2614755.1"/>
    </source>
</evidence>
<dbReference type="RefSeq" id="WP_190951651.1">
    <property type="nucleotide sequence ID" value="NZ_JACJTC010000021.1"/>
</dbReference>
<protein>
    <submittedName>
        <fullName evidence="1">Uncharacterized protein</fullName>
    </submittedName>
</protein>
<reference evidence="1 2" key="1">
    <citation type="journal article" date="2020" name="ISME J.">
        <title>Comparative genomics reveals insights into cyanobacterial evolution and habitat adaptation.</title>
        <authorList>
            <person name="Chen M.Y."/>
            <person name="Teng W.K."/>
            <person name="Zhao L."/>
            <person name="Hu C.X."/>
            <person name="Zhou Y.K."/>
            <person name="Han B.P."/>
            <person name="Song L.R."/>
            <person name="Shu W.S."/>
        </authorList>
    </citation>
    <scope>NUCLEOTIDE SEQUENCE [LARGE SCALE GENOMIC DNA]</scope>
    <source>
        <strain evidence="1 2">FACHB-252</strain>
    </source>
</reference>
<sequence>MTPIPQLFAQAENDWNLSSLCQDLTSAKQQISGKPKQLTPLEITCLRGLLCGYSPSEIAAAINREVRGLRVDLSRGLYRYIEVLTNRPFNTLKDWREVADWLAKANYKHNLSTLNLQNNDSLIKIVDISLEGSVNLCVIDLKVRNIGNQVAFLKNAQFLFHHVWVLKSWVLPEVQKYELAYPAAPPMSVQRSRPVLPSFDYPVTLPANFNFDIPLPLNFVKNNYLNTETEIIHLENIKISQCVSCNDVDRFTFTLFLPNSEQQLSSQEHSPYLIRTSYIYHFKLELIYDEDNKYIQSSDLIILLEPKYPENIETREFLIESDSQLSNEMKKWSQQNLEFLTEIAKIKSVMSSSLNSLIKIAVR</sequence>
<dbReference type="Proteomes" id="UP000606396">
    <property type="component" value="Unassembled WGS sequence"/>
</dbReference>
<name>A0ABR8HHZ2_NOSPU</name>
<organism evidence="1 2">
    <name type="scientific">Nostoc punctiforme FACHB-252</name>
    <dbReference type="NCBI Taxonomy" id="1357509"/>
    <lineage>
        <taxon>Bacteria</taxon>
        <taxon>Bacillati</taxon>
        <taxon>Cyanobacteriota</taxon>
        <taxon>Cyanophyceae</taxon>
        <taxon>Nostocales</taxon>
        <taxon>Nostocaceae</taxon>
        <taxon>Nostoc</taxon>
    </lineage>
</organism>
<keyword evidence="2" id="KW-1185">Reference proteome</keyword>
<dbReference type="EMBL" id="JACJTC010000021">
    <property type="protein sequence ID" value="MBD2614755.1"/>
    <property type="molecule type" value="Genomic_DNA"/>
</dbReference>
<comment type="caution">
    <text evidence="1">The sequence shown here is derived from an EMBL/GenBank/DDBJ whole genome shotgun (WGS) entry which is preliminary data.</text>
</comment>
<proteinExistence type="predicted"/>
<evidence type="ECO:0000313" key="2">
    <source>
        <dbReference type="Proteomes" id="UP000606396"/>
    </source>
</evidence>
<gene>
    <name evidence="1" type="ORF">H6G94_26350</name>
</gene>
<accession>A0ABR8HHZ2</accession>